<dbReference type="PANTHER" id="PTHR38011:SF11">
    <property type="entry name" value="2,5-DIAMINO-6-RIBOSYLAMINO-4(3H)-PYRIMIDINONE 5'-PHOSPHATE REDUCTASE"/>
    <property type="match status" value="1"/>
</dbReference>
<organism evidence="2 3">
    <name type="scientific">Acinetobacter bouvetii DSM 14964 = CIP 107468</name>
    <dbReference type="NCBI Taxonomy" id="1120925"/>
    <lineage>
        <taxon>Bacteria</taxon>
        <taxon>Pseudomonadati</taxon>
        <taxon>Pseudomonadota</taxon>
        <taxon>Gammaproteobacteria</taxon>
        <taxon>Moraxellales</taxon>
        <taxon>Moraxellaceae</taxon>
        <taxon>Acinetobacter</taxon>
    </lineage>
</organism>
<evidence type="ECO:0000313" key="2">
    <source>
        <dbReference type="EMBL" id="ENV82923.1"/>
    </source>
</evidence>
<proteinExistence type="predicted"/>
<dbReference type="PANTHER" id="PTHR38011">
    <property type="entry name" value="DIHYDROFOLATE REDUCTASE FAMILY PROTEIN (AFU_ORTHOLOGUE AFUA_8G06820)"/>
    <property type="match status" value="1"/>
</dbReference>
<dbReference type="InterPro" id="IPR050765">
    <property type="entry name" value="Riboflavin_Biosynth_HTPR"/>
</dbReference>
<accession>N9DQZ8</accession>
<dbReference type="Pfam" id="PF01872">
    <property type="entry name" value="RibD_C"/>
    <property type="match status" value="1"/>
</dbReference>
<gene>
    <name evidence="2" type="ORF">F941_01689</name>
</gene>
<comment type="caution">
    <text evidence="2">The sequence shown here is derived from an EMBL/GenBank/DDBJ whole genome shotgun (WGS) entry which is preliminary data.</text>
</comment>
<dbReference type="EMBL" id="APQD01000012">
    <property type="protein sequence ID" value="ENV82923.1"/>
    <property type="molecule type" value="Genomic_DNA"/>
</dbReference>
<evidence type="ECO:0000259" key="1">
    <source>
        <dbReference type="Pfam" id="PF01872"/>
    </source>
</evidence>
<protein>
    <recommendedName>
        <fullName evidence="1">Bacterial bifunctional deaminase-reductase C-terminal domain-containing protein</fullName>
    </recommendedName>
</protein>
<dbReference type="SUPFAM" id="SSF53597">
    <property type="entry name" value="Dihydrofolate reductase-like"/>
    <property type="match status" value="1"/>
</dbReference>
<dbReference type="InterPro" id="IPR024072">
    <property type="entry name" value="DHFR-like_dom_sf"/>
</dbReference>
<evidence type="ECO:0000313" key="3">
    <source>
        <dbReference type="Proteomes" id="UP000018460"/>
    </source>
</evidence>
<feature type="domain" description="Bacterial bifunctional deaminase-reductase C-terminal" evidence="1">
    <location>
        <begin position="9"/>
        <end position="169"/>
    </location>
</feature>
<dbReference type="InterPro" id="IPR002734">
    <property type="entry name" value="RibDG_C"/>
</dbReference>
<keyword evidence="3" id="KW-1185">Reference proteome</keyword>
<dbReference type="Gene3D" id="3.40.430.10">
    <property type="entry name" value="Dihydrofolate Reductase, subunit A"/>
    <property type="match status" value="1"/>
</dbReference>
<reference evidence="2 3" key="1">
    <citation type="submission" date="2013-02" db="EMBL/GenBank/DDBJ databases">
        <title>The Genome Sequence of Acinetobacter bouvetii CIP 107468.</title>
        <authorList>
            <consortium name="The Broad Institute Genome Sequencing Platform"/>
            <consortium name="The Broad Institute Genome Sequencing Center for Infectious Disease"/>
            <person name="Cerqueira G."/>
            <person name="Feldgarden M."/>
            <person name="Courvalin P."/>
            <person name="Perichon B."/>
            <person name="Grillot-Courvalin C."/>
            <person name="Clermont D."/>
            <person name="Rocha E."/>
            <person name="Yoon E.-J."/>
            <person name="Nemec A."/>
            <person name="Walker B."/>
            <person name="Young S.K."/>
            <person name="Zeng Q."/>
            <person name="Gargeya S."/>
            <person name="Fitzgerald M."/>
            <person name="Haas B."/>
            <person name="Abouelleil A."/>
            <person name="Alvarado L."/>
            <person name="Arachchi H.M."/>
            <person name="Berlin A.M."/>
            <person name="Chapman S.B."/>
            <person name="Dewar J."/>
            <person name="Goldberg J."/>
            <person name="Griggs A."/>
            <person name="Gujja S."/>
            <person name="Hansen M."/>
            <person name="Howarth C."/>
            <person name="Imamovic A."/>
            <person name="Larimer J."/>
            <person name="McCowan C."/>
            <person name="Murphy C."/>
            <person name="Neiman D."/>
            <person name="Pearson M."/>
            <person name="Priest M."/>
            <person name="Roberts A."/>
            <person name="Saif S."/>
            <person name="Shea T."/>
            <person name="Sisk P."/>
            <person name="Sykes S."/>
            <person name="Wortman J."/>
            <person name="Nusbaum C."/>
            <person name="Birren B."/>
        </authorList>
    </citation>
    <scope>NUCLEOTIDE SEQUENCE [LARGE SCALE GENOMIC DNA]</scope>
    <source>
        <strain evidence="2 3">CIP 107468</strain>
    </source>
</reference>
<sequence>MSIQIKGYIATSADGYIAAKDGSVDFLTPFQNIDCGYNDFIKDIDVVVMGRKTYEVITSFDGEWPYPNQKGFIVSSDHNLELVHPSLSRWSLEPSELVSYLEEHFNGNVWVVGGTQLQNAFIENNFLNSLEIYVMPILLGDGIPLFPSFNTNPRQLKSISAETIQNQIIKKIYVF</sequence>
<name>N9DQZ8_9GAMM</name>
<dbReference type="RefSeq" id="WP_005010119.1">
    <property type="nucleotide sequence ID" value="NZ_KB849727.1"/>
</dbReference>
<dbReference type="GO" id="GO:0009231">
    <property type="term" value="P:riboflavin biosynthetic process"/>
    <property type="evidence" value="ECO:0007669"/>
    <property type="project" value="InterPro"/>
</dbReference>
<dbReference type="OrthoDB" id="9782335at2"/>
<dbReference type="PATRIC" id="fig|1120925.3.peg.1784"/>
<dbReference type="Proteomes" id="UP000018460">
    <property type="component" value="Unassembled WGS sequence"/>
</dbReference>
<dbReference type="eggNOG" id="COG0262">
    <property type="taxonomic scope" value="Bacteria"/>
</dbReference>
<dbReference type="GO" id="GO:0008703">
    <property type="term" value="F:5-amino-6-(5-phosphoribosylamino)uracil reductase activity"/>
    <property type="evidence" value="ECO:0007669"/>
    <property type="project" value="InterPro"/>
</dbReference>
<dbReference type="AlphaFoldDB" id="N9DQZ8"/>